<dbReference type="Gene3D" id="3.40.190.10">
    <property type="entry name" value="Periplasmic binding protein-like II"/>
    <property type="match status" value="2"/>
</dbReference>
<feature type="compositionally biased region" description="Low complexity" evidence="5">
    <location>
        <begin position="299"/>
        <end position="321"/>
    </location>
</feature>
<evidence type="ECO:0000259" key="6">
    <source>
        <dbReference type="PROSITE" id="PS50931"/>
    </source>
</evidence>
<evidence type="ECO:0000256" key="1">
    <source>
        <dbReference type="ARBA" id="ARBA00009437"/>
    </source>
</evidence>
<name>A0ABS2F2P8_9ACTN</name>
<organism evidence="7 8">
    <name type="scientific">Olsenella profusa</name>
    <dbReference type="NCBI Taxonomy" id="138595"/>
    <lineage>
        <taxon>Bacteria</taxon>
        <taxon>Bacillati</taxon>
        <taxon>Actinomycetota</taxon>
        <taxon>Coriobacteriia</taxon>
        <taxon>Coriobacteriales</taxon>
        <taxon>Atopobiaceae</taxon>
        <taxon>Olsenella</taxon>
    </lineage>
</organism>
<keyword evidence="3" id="KW-0238">DNA-binding</keyword>
<evidence type="ECO:0000256" key="2">
    <source>
        <dbReference type="ARBA" id="ARBA00023015"/>
    </source>
</evidence>
<reference evidence="7 8" key="1">
    <citation type="journal article" date="2021" name="Sci. Rep.">
        <title>The distribution of antibiotic resistance genes in chicken gut microbiota commensals.</title>
        <authorList>
            <person name="Juricova H."/>
            <person name="Matiasovicova J."/>
            <person name="Kubasova T."/>
            <person name="Cejkova D."/>
            <person name="Rychlik I."/>
        </authorList>
    </citation>
    <scope>NUCLEOTIDE SEQUENCE [LARGE SCALE GENOMIC DNA]</scope>
    <source>
        <strain evidence="7 8">An794</strain>
    </source>
</reference>
<dbReference type="Gene3D" id="1.10.10.10">
    <property type="entry name" value="Winged helix-like DNA-binding domain superfamily/Winged helix DNA-binding domain"/>
    <property type="match status" value="1"/>
</dbReference>
<gene>
    <name evidence="7" type="ORF">H9X80_05905</name>
</gene>
<accession>A0ABS2F2P8</accession>
<comment type="similarity">
    <text evidence="1">Belongs to the LysR transcriptional regulatory family.</text>
</comment>
<dbReference type="SUPFAM" id="SSF46785">
    <property type="entry name" value="Winged helix' DNA-binding domain"/>
    <property type="match status" value="1"/>
</dbReference>
<dbReference type="InterPro" id="IPR036390">
    <property type="entry name" value="WH_DNA-bd_sf"/>
</dbReference>
<dbReference type="Pfam" id="PF03466">
    <property type="entry name" value="LysR_substrate"/>
    <property type="match status" value="1"/>
</dbReference>
<evidence type="ECO:0000313" key="8">
    <source>
        <dbReference type="Proteomes" id="UP000712527"/>
    </source>
</evidence>
<dbReference type="Proteomes" id="UP000712527">
    <property type="component" value="Unassembled WGS sequence"/>
</dbReference>
<evidence type="ECO:0000256" key="4">
    <source>
        <dbReference type="ARBA" id="ARBA00023163"/>
    </source>
</evidence>
<dbReference type="PANTHER" id="PTHR30346">
    <property type="entry name" value="TRANSCRIPTIONAL DUAL REGULATOR HCAR-RELATED"/>
    <property type="match status" value="1"/>
</dbReference>
<evidence type="ECO:0000256" key="3">
    <source>
        <dbReference type="ARBA" id="ARBA00023125"/>
    </source>
</evidence>
<dbReference type="PANTHER" id="PTHR30346:SF28">
    <property type="entry name" value="HTH-TYPE TRANSCRIPTIONAL REGULATOR CYNR"/>
    <property type="match status" value="1"/>
</dbReference>
<evidence type="ECO:0000256" key="5">
    <source>
        <dbReference type="SAM" id="MobiDB-lite"/>
    </source>
</evidence>
<evidence type="ECO:0000313" key="7">
    <source>
        <dbReference type="EMBL" id="MBM6775072.1"/>
    </source>
</evidence>
<proteinExistence type="inferred from homology"/>
<dbReference type="PROSITE" id="PS50931">
    <property type="entry name" value="HTH_LYSR"/>
    <property type="match status" value="1"/>
</dbReference>
<keyword evidence="8" id="KW-1185">Reference proteome</keyword>
<dbReference type="EMBL" id="JACSNQ010000010">
    <property type="protein sequence ID" value="MBM6775072.1"/>
    <property type="molecule type" value="Genomic_DNA"/>
</dbReference>
<feature type="domain" description="HTH lysR-type" evidence="6">
    <location>
        <begin position="1"/>
        <end position="58"/>
    </location>
</feature>
<dbReference type="Pfam" id="PF00126">
    <property type="entry name" value="HTH_1"/>
    <property type="match status" value="1"/>
</dbReference>
<comment type="caution">
    <text evidence="7">The sequence shown here is derived from an EMBL/GenBank/DDBJ whole genome shotgun (WGS) entry which is preliminary data.</text>
</comment>
<dbReference type="InterPro" id="IPR036388">
    <property type="entry name" value="WH-like_DNA-bd_sf"/>
</dbReference>
<dbReference type="PRINTS" id="PR00039">
    <property type="entry name" value="HTHLYSR"/>
</dbReference>
<dbReference type="RefSeq" id="WP_204793416.1">
    <property type="nucleotide sequence ID" value="NZ_JACSNQ010000010.1"/>
</dbReference>
<dbReference type="SUPFAM" id="SSF53850">
    <property type="entry name" value="Periplasmic binding protein-like II"/>
    <property type="match status" value="1"/>
</dbReference>
<dbReference type="InterPro" id="IPR005119">
    <property type="entry name" value="LysR_subst-bd"/>
</dbReference>
<feature type="region of interest" description="Disordered" evidence="5">
    <location>
        <begin position="298"/>
        <end position="337"/>
    </location>
</feature>
<protein>
    <submittedName>
        <fullName evidence="7">LysR family transcriptional regulator</fullName>
    </submittedName>
</protein>
<sequence>MLLRQMRYFCAVVRAGSFTRAAEESFVSQSAVSQQVSALERDLGAELLHREGRSFTLTPAGEHFFRRASAILDEVDALRRETADLASGEASVLRLGYLNRYEGWEVAGAVAAFVRRHPRMTVESVAGSHDTLRDLLGSGQVDITFSDRRRTLYPEAVNLPLFVGYDYVEVSEASPLAWRDHVTTADLAGGTCVLIAAPDQEEVERAYFQDTMGFHCDVVFARTLDEARMTVAGGRAFLPVEARRREGRTGSVIRRIPLYGADGAHLRHEYYAFWLRERSTPAVEELGQILQDLFSEGDSAASTSFSPGGGASAAPFSPGDGADSGSRSLDDGAPLND</sequence>
<keyword evidence="2" id="KW-0805">Transcription regulation</keyword>
<keyword evidence="4" id="KW-0804">Transcription</keyword>
<dbReference type="InterPro" id="IPR000847">
    <property type="entry name" value="LysR_HTH_N"/>
</dbReference>